<evidence type="ECO:0000256" key="6">
    <source>
        <dbReference type="ARBA" id="ARBA00023033"/>
    </source>
</evidence>
<comment type="similarity">
    <text evidence="1">Belongs to the cytochrome P450 family.</text>
</comment>
<dbReference type="CDD" id="cd11079">
    <property type="entry name" value="Cyp_unk"/>
    <property type="match status" value="1"/>
</dbReference>
<comment type="caution">
    <text evidence="7">The sequence shown here is derived from an EMBL/GenBank/DDBJ whole genome shotgun (WGS) entry which is preliminary data.</text>
</comment>
<dbReference type="EMBL" id="JBIMSN010000033">
    <property type="protein sequence ID" value="MFH5228642.1"/>
    <property type="molecule type" value="Genomic_DNA"/>
</dbReference>
<dbReference type="Pfam" id="PF00067">
    <property type="entry name" value="p450"/>
    <property type="match status" value="1"/>
</dbReference>
<dbReference type="PANTHER" id="PTHR46696:SF6">
    <property type="entry name" value="P450, PUTATIVE (EUROFUNG)-RELATED"/>
    <property type="match status" value="1"/>
</dbReference>
<evidence type="ECO:0000256" key="4">
    <source>
        <dbReference type="ARBA" id="ARBA00023002"/>
    </source>
</evidence>
<dbReference type="SUPFAM" id="SSF48264">
    <property type="entry name" value="Cytochrome P450"/>
    <property type="match status" value="1"/>
</dbReference>
<keyword evidence="6" id="KW-0503">Monooxygenase</keyword>
<evidence type="ECO:0000256" key="3">
    <source>
        <dbReference type="ARBA" id="ARBA00022723"/>
    </source>
</evidence>
<dbReference type="InterPro" id="IPR001128">
    <property type="entry name" value="Cyt_P450"/>
</dbReference>
<dbReference type="InterPro" id="IPR036396">
    <property type="entry name" value="Cyt_P450_sf"/>
</dbReference>
<reference evidence="7 8" key="1">
    <citation type="submission" date="2024-10" db="EMBL/GenBank/DDBJ databases">
        <authorList>
            <person name="Riesco R."/>
        </authorList>
    </citation>
    <scope>NUCLEOTIDE SEQUENCE [LARGE SCALE GENOMIC DNA]</scope>
    <source>
        <strain evidence="7 8">NCIMB 15450</strain>
    </source>
</reference>
<proteinExistence type="inferred from homology"/>
<keyword evidence="4" id="KW-0560">Oxidoreductase</keyword>
<dbReference type="Proteomes" id="UP001609219">
    <property type="component" value="Unassembled WGS sequence"/>
</dbReference>
<evidence type="ECO:0000256" key="5">
    <source>
        <dbReference type="ARBA" id="ARBA00023004"/>
    </source>
</evidence>
<keyword evidence="3" id="KW-0479">Metal-binding</keyword>
<dbReference type="InterPro" id="IPR002397">
    <property type="entry name" value="Cyt_P450_B"/>
</dbReference>
<evidence type="ECO:0000256" key="1">
    <source>
        <dbReference type="ARBA" id="ARBA00010617"/>
    </source>
</evidence>
<evidence type="ECO:0000256" key="2">
    <source>
        <dbReference type="ARBA" id="ARBA00022617"/>
    </source>
</evidence>
<gene>
    <name evidence="7" type="ORF">ACHIRB_08650</name>
</gene>
<evidence type="ECO:0000313" key="8">
    <source>
        <dbReference type="Proteomes" id="UP001609219"/>
    </source>
</evidence>
<protein>
    <submittedName>
        <fullName evidence="7">Cytochrome P450</fullName>
    </submittedName>
</protein>
<keyword evidence="2" id="KW-0349">Heme</keyword>
<sequence length="352" mass="38697">MAYDVSGNWAVFRHADVVRVLDEHHTFSNVVSRHVAVPNGMDPPQHTAFRAIVDRYFTADRMIALEPVVRAIAAEMIDGLPRGEDVEAMAALAEPYASRAQCGFMGWPEALHERMQRWTKDNHAATHAQDREAMSAVASAFDGHIREQLEARRAAGSDAPDDPTTELLSDQVDGRAITDAEIVSIVRNWTVGELATIAASVGIILHYLATHPDVQQRLRADVSLIERATDEILRMRAPLVANRRRTTRTAGLGARTIPAREPVMVVWASANRDEEVFGDPDLFDLDRDLRLNLLYGRGIHVCPGAPLARLELRVIVEQLFADTTDIGPAADACATNAVYPASGFATLPLRFA</sequence>
<evidence type="ECO:0000313" key="7">
    <source>
        <dbReference type="EMBL" id="MFH5228642.1"/>
    </source>
</evidence>
<organism evidence="7 8">
    <name type="scientific">Antrihabitans spumae</name>
    <dbReference type="NCBI Taxonomy" id="3373370"/>
    <lineage>
        <taxon>Bacteria</taxon>
        <taxon>Bacillati</taxon>
        <taxon>Actinomycetota</taxon>
        <taxon>Actinomycetes</taxon>
        <taxon>Mycobacteriales</taxon>
        <taxon>Nocardiaceae</taxon>
        <taxon>Antrihabitans</taxon>
    </lineage>
</organism>
<dbReference type="PANTHER" id="PTHR46696">
    <property type="entry name" value="P450, PUTATIVE (EUROFUNG)-RELATED"/>
    <property type="match status" value="1"/>
</dbReference>
<keyword evidence="5" id="KW-0408">Iron</keyword>
<keyword evidence="8" id="KW-1185">Reference proteome</keyword>
<accession>A0ABW7K0U5</accession>
<dbReference type="PRINTS" id="PR00359">
    <property type="entry name" value="BP450"/>
</dbReference>
<dbReference type="Gene3D" id="1.10.630.10">
    <property type="entry name" value="Cytochrome P450"/>
    <property type="match status" value="1"/>
</dbReference>
<dbReference type="RefSeq" id="WP_395127668.1">
    <property type="nucleotide sequence ID" value="NZ_JBIMSN010000033.1"/>
</dbReference>
<name>A0ABW7K0U5_9NOCA</name>